<dbReference type="EMBL" id="JAAQHG020000022">
    <property type="protein sequence ID" value="KAL1585047.1"/>
    <property type="molecule type" value="Genomic_DNA"/>
</dbReference>
<evidence type="ECO:0000256" key="1">
    <source>
        <dbReference type="SAM" id="MobiDB-lite"/>
    </source>
</evidence>
<dbReference type="CDD" id="cd19481">
    <property type="entry name" value="RecA-like_protease"/>
    <property type="match status" value="1"/>
</dbReference>
<evidence type="ECO:0000313" key="4">
    <source>
        <dbReference type="Proteomes" id="UP000803884"/>
    </source>
</evidence>
<comment type="caution">
    <text evidence="3">The sequence shown here is derived from an EMBL/GenBank/DDBJ whole genome shotgun (WGS) entry which is preliminary data.</text>
</comment>
<gene>
    <name evidence="3" type="ORF">WHR41_06108</name>
</gene>
<dbReference type="InterPro" id="IPR003593">
    <property type="entry name" value="AAA+_ATPase"/>
</dbReference>
<dbReference type="SMART" id="SM00382">
    <property type="entry name" value="AAA"/>
    <property type="match status" value="1"/>
</dbReference>
<feature type="compositionally biased region" description="Basic and acidic residues" evidence="1">
    <location>
        <begin position="207"/>
        <end position="218"/>
    </location>
</feature>
<dbReference type="Proteomes" id="UP000803884">
    <property type="component" value="Unassembled WGS sequence"/>
</dbReference>
<dbReference type="Gene3D" id="3.40.50.300">
    <property type="entry name" value="P-loop containing nucleotide triphosphate hydrolases"/>
    <property type="match status" value="1"/>
</dbReference>
<feature type="compositionally biased region" description="Basic and acidic residues" evidence="1">
    <location>
        <begin position="234"/>
        <end position="253"/>
    </location>
</feature>
<proteinExistence type="predicted"/>
<dbReference type="GO" id="GO:0016887">
    <property type="term" value="F:ATP hydrolysis activity"/>
    <property type="evidence" value="ECO:0007669"/>
    <property type="project" value="InterPro"/>
</dbReference>
<feature type="compositionally biased region" description="Polar residues" evidence="1">
    <location>
        <begin position="219"/>
        <end position="231"/>
    </location>
</feature>
<dbReference type="PANTHER" id="PTHR46411">
    <property type="entry name" value="FAMILY ATPASE, PUTATIVE-RELATED"/>
    <property type="match status" value="1"/>
</dbReference>
<dbReference type="PANTHER" id="PTHR46411:SF2">
    <property type="entry name" value="AAA+ ATPASE DOMAIN-CONTAINING PROTEIN"/>
    <property type="match status" value="1"/>
</dbReference>
<feature type="compositionally biased region" description="Basic and acidic residues" evidence="1">
    <location>
        <begin position="940"/>
        <end position="978"/>
    </location>
</feature>
<protein>
    <recommendedName>
        <fullName evidence="2">AAA+ ATPase domain-containing protein</fullName>
    </recommendedName>
</protein>
<dbReference type="AlphaFoldDB" id="A0AB34KLV6"/>
<keyword evidence="4" id="KW-1185">Reference proteome</keyword>
<evidence type="ECO:0000259" key="2">
    <source>
        <dbReference type="SMART" id="SM00382"/>
    </source>
</evidence>
<organism evidence="3 4">
    <name type="scientific">Cladosporium halotolerans</name>
    <dbReference type="NCBI Taxonomy" id="1052096"/>
    <lineage>
        <taxon>Eukaryota</taxon>
        <taxon>Fungi</taxon>
        <taxon>Dikarya</taxon>
        <taxon>Ascomycota</taxon>
        <taxon>Pezizomycotina</taxon>
        <taxon>Dothideomycetes</taxon>
        <taxon>Dothideomycetidae</taxon>
        <taxon>Cladosporiales</taxon>
        <taxon>Cladosporiaceae</taxon>
        <taxon>Cladosporium</taxon>
    </lineage>
</organism>
<feature type="region of interest" description="Disordered" evidence="1">
    <location>
        <begin position="196"/>
        <end position="280"/>
    </location>
</feature>
<dbReference type="InterPro" id="IPR027417">
    <property type="entry name" value="P-loop_NTPase"/>
</dbReference>
<accession>A0AB34KLV6</accession>
<evidence type="ECO:0000313" key="3">
    <source>
        <dbReference type="EMBL" id="KAL1585047.1"/>
    </source>
</evidence>
<sequence>MWPEHHQLYFSEEDKLEFTIPKRRKKARTWFMMTAAYEMLMSDRVKAIEKVMQAKGWLEGDEVEEDDENKLDRMSPLQSGTLSTIKLDWGGFTTLDISKTKPTCFAALLTEKPVLANRASTRWPRARGATTTSAEKLNEGHRVERIRFLNTGVSDIFEELVGPPMPGNGEAVLRPFKPLFLCYKELLKRYENPGPILASDQNVLSNDPEKEQCSDENTKSTPDPLNESVTVSEKPPEQDHNREKFEDGGKENIAESTPDQQANSPNAPVPEQAEKKDQIREANKKVTGQAILEMMQNELGAESKTHLEYRHRTKPWIAFDDLWHLFFTGDIIYDPKLDQALQVLCVHNGRAILDAYIDNADANALIIPQIAGSSSPFQILAVGIDFNGESFGPVEHEYNIESWEGDQTITSLLVYPIEYARVAGDESEAEAIPFPSAKEAALRLRGAKFCELVNSSQVAHREYRGFDIGKFREQIDSEVIIDAGYYYELNPAESPIIGLGRPPPGEKREITDSIHFVEIGKGSNAIFDDRELENERMLAFMRDHTSGLLQKSRVGAELTAERQLLLPSSLWSYVLRTRKWHRLEVNSIRPLDQRQQSFEDLILQKEHKQLVQGLVETHSTGVKPTTESVGLGKNDRREDLVRGKGKGVIILLHGVPGVGKSSTAECVAEYTRRPLLSVTCGDIGQTAEQVQENLEQILNLAHRWGYVMLLDEADVFLAAGDKRDLQRNAIVSVFLRVLEYYSGILFLTTNKVGAFDEAFKSRIHLTLYYDKLDAKQTQKIWEVNILRQMELRPLLQIDKDAILRWSEHNYKKCLNDGTQICNGRQIRNACQTAAALAEADKKAPAGADAKGTMHISHLEAVVKASTEFDRYLKRVHGGDDADRARRAHDREDDYATASRQRYPYPEEDPRYADFYGGRSYAYDRGYPPRQMPMSRGSRVYGDRDDRAPDTRIEPREPYEWRPDNPEREEKRHMPERHLSPSRGSAQFPRNPL</sequence>
<feature type="compositionally biased region" description="Basic and acidic residues" evidence="1">
    <location>
        <begin position="878"/>
        <end position="893"/>
    </location>
</feature>
<dbReference type="GO" id="GO:0005524">
    <property type="term" value="F:ATP binding"/>
    <property type="evidence" value="ECO:0007669"/>
    <property type="project" value="InterPro"/>
</dbReference>
<name>A0AB34KLV6_9PEZI</name>
<feature type="region of interest" description="Disordered" evidence="1">
    <location>
        <begin position="922"/>
        <end position="992"/>
    </location>
</feature>
<dbReference type="InterPro" id="IPR003959">
    <property type="entry name" value="ATPase_AAA_core"/>
</dbReference>
<dbReference type="InterPro" id="IPR054289">
    <property type="entry name" value="DUF7025"/>
</dbReference>
<dbReference type="RefSeq" id="XP_069228153.1">
    <property type="nucleotide sequence ID" value="XM_069374713.1"/>
</dbReference>
<dbReference type="InterPro" id="IPR056599">
    <property type="entry name" value="AAA_lid_fung"/>
</dbReference>
<dbReference type="SUPFAM" id="SSF52540">
    <property type="entry name" value="P-loop containing nucleoside triphosphate hydrolases"/>
    <property type="match status" value="1"/>
</dbReference>
<feature type="region of interest" description="Disordered" evidence="1">
    <location>
        <begin position="878"/>
        <end position="910"/>
    </location>
</feature>
<dbReference type="GeneID" id="96007551"/>
<dbReference type="Pfam" id="PF22942">
    <property type="entry name" value="DUF7025"/>
    <property type="match status" value="1"/>
</dbReference>
<dbReference type="Pfam" id="PF00004">
    <property type="entry name" value="AAA"/>
    <property type="match status" value="1"/>
</dbReference>
<dbReference type="Pfam" id="PF23232">
    <property type="entry name" value="AAA_lid_13"/>
    <property type="match status" value="1"/>
</dbReference>
<feature type="compositionally biased region" description="Polar residues" evidence="1">
    <location>
        <begin position="254"/>
        <end position="266"/>
    </location>
</feature>
<feature type="domain" description="AAA+ ATPase" evidence="2">
    <location>
        <begin position="646"/>
        <end position="773"/>
    </location>
</feature>
<reference evidence="3 4" key="1">
    <citation type="journal article" date="2020" name="Microbiol. Resour. Announc.">
        <title>Draft Genome Sequence of a Cladosporium Species Isolated from the Mesophotic Ascidian Didemnum maculosum.</title>
        <authorList>
            <person name="Gioti A."/>
            <person name="Siaperas R."/>
            <person name="Nikolaivits E."/>
            <person name="Le Goff G."/>
            <person name="Ouazzani J."/>
            <person name="Kotoulas G."/>
            <person name="Topakas E."/>
        </authorList>
    </citation>
    <scope>NUCLEOTIDE SEQUENCE [LARGE SCALE GENOMIC DNA]</scope>
    <source>
        <strain evidence="3 4">TM138-S3</strain>
    </source>
</reference>